<dbReference type="InterPro" id="IPR016047">
    <property type="entry name" value="M23ase_b-sheet_dom"/>
</dbReference>
<evidence type="ECO:0000259" key="1">
    <source>
        <dbReference type="Pfam" id="PF01551"/>
    </source>
</evidence>
<dbReference type="SUPFAM" id="SSF51261">
    <property type="entry name" value="Duplicated hybrid motif"/>
    <property type="match status" value="1"/>
</dbReference>
<dbReference type="AlphaFoldDB" id="A0AAP3SGY9"/>
<comment type="caution">
    <text evidence="2">The sequence shown here is derived from an EMBL/GenBank/DDBJ whole genome shotgun (WGS) entry which is preliminary data.</text>
</comment>
<sequence>MDNQNMNLQSPSGYAMPFELTESEPLEIIKEYGGSENDFNHGIDFKVRPNTWLKALATGIVSGVSSDIQKGFNITIIYRNYQPQSKAAYEVTYYHIKESICNFGQNVKAEDNVAVCDDYLHMEVRFNGKEINPLEFLTMVRDNLVMESQKQMSGNNPEIATLDFDVHTPYDNHEKELDQMYNRFFGSYMKDMLFNRYQVPKATENTLRDIIQEGSRLGAYYEHIPSMLNPLGLGERSFGLIGRIQTLLIQDFLNYLALMQGVFLSSMTEAEKKKLLTGQ</sequence>
<gene>
    <name evidence="2" type="ORF">PO127_13160</name>
</gene>
<name>A0AAP3SGY9_BACT4</name>
<dbReference type="Proteomes" id="UP001217776">
    <property type="component" value="Unassembled WGS sequence"/>
</dbReference>
<dbReference type="CDD" id="cd12797">
    <property type="entry name" value="M23_peptidase"/>
    <property type="match status" value="1"/>
</dbReference>
<evidence type="ECO:0000313" key="3">
    <source>
        <dbReference type="Proteomes" id="UP001217776"/>
    </source>
</evidence>
<reference evidence="2" key="1">
    <citation type="submission" date="2022-10" db="EMBL/GenBank/DDBJ databases">
        <title>Human gut microbiome strain richness.</title>
        <authorList>
            <person name="Chen-Liaw A."/>
        </authorList>
    </citation>
    <scope>NUCLEOTIDE SEQUENCE</scope>
    <source>
        <strain evidence="2">1001283st1_A3_1001283B150304_161114</strain>
    </source>
</reference>
<proteinExistence type="predicted"/>
<dbReference type="InterPro" id="IPR011055">
    <property type="entry name" value="Dup_hybrid_motif"/>
</dbReference>
<evidence type="ECO:0000313" key="2">
    <source>
        <dbReference type="EMBL" id="MDC2236691.1"/>
    </source>
</evidence>
<dbReference type="Pfam" id="PF01551">
    <property type="entry name" value="Peptidase_M23"/>
    <property type="match status" value="1"/>
</dbReference>
<dbReference type="RefSeq" id="WP_117463252.1">
    <property type="nucleotide sequence ID" value="NZ_JADNKL010000035.1"/>
</dbReference>
<feature type="domain" description="M23ase beta-sheet core" evidence="1">
    <location>
        <begin position="39"/>
        <end position="133"/>
    </location>
</feature>
<organism evidence="2 3">
    <name type="scientific">Bacteroides thetaiotaomicron</name>
    <dbReference type="NCBI Taxonomy" id="818"/>
    <lineage>
        <taxon>Bacteria</taxon>
        <taxon>Pseudomonadati</taxon>
        <taxon>Bacteroidota</taxon>
        <taxon>Bacteroidia</taxon>
        <taxon>Bacteroidales</taxon>
        <taxon>Bacteroidaceae</taxon>
        <taxon>Bacteroides</taxon>
    </lineage>
</organism>
<protein>
    <submittedName>
        <fullName evidence="2">M23 family metallopeptidase</fullName>
    </submittedName>
</protein>
<dbReference type="EMBL" id="JAQNVG010000019">
    <property type="protein sequence ID" value="MDC2236691.1"/>
    <property type="molecule type" value="Genomic_DNA"/>
</dbReference>
<accession>A0AAP3SGY9</accession>
<dbReference type="Gene3D" id="2.70.70.10">
    <property type="entry name" value="Glucose Permease (Domain IIA)"/>
    <property type="match status" value="1"/>
</dbReference>